<reference evidence="1 2" key="1">
    <citation type="journal article" date="2020" name="ISME J.">
        <title>Comparative genomics reveals insights into cyanobacterial evolution and habitat adaptation.</title>
        <authorList>
            <person name="Chen M.Y."/>
            <person name="Teng W.K."/>
            <person name="Zhao L."/>
            <person name="Hu C.X."/>
            <person name="Zhou Y.K."/>
            <person name="Han B.P."/>
            <person name="Song L.R."/>
            <person name="Shu W.S."/>
        </authorList>
    </citation>
    <scope>NUCLEOTIDE SEQUENCE [LARGE SCALE GENOMIC DNA]</scope>
    <source>
        <strain evidence="1 2">FACHB-288</strain>
    </source>
</reference>
<evidence type="ECO:0000313" key="1">
    <source>
        <dbReference type="EMBL" id="MBD2196064.1"/>
    </source>
</evidence>
<keyword evidence="2" id="KW-1185">Reference proteome</keyword>
<accession>A0ABR8A888</accession>
<organism evidence="1 2">
    <name type="scientific">Calothrix parietina FACHB-288</name>
    <dbReference type="NCBI Taxonomy" id="2692896"/>
    <lineage>
        <taxon>Bacteria</taxon>
        <taxon>Bacillati</taxon>
        <taxon>Cyanobacteriota</taxon>
        <taxon>Cyanophyceae</taxon>
        <taxon>Nostocales</taxon>
        <taxon>Calotrichaceae</taxon>
        <taxon>Calothrix</taxon>
    </lineage>
</organism>
<dbReference type="RefSeq" id="WP_190540830.1">
    <property type="nucleotide sequence ID" value="NZ_CAWPNO010000046.1"/>
</dbReference>
<dbReference type="EMBL" id="JACJQH010000015">
    <property type="protein sequence ID" value="MBD2196064.1"/>
    <property type="molecule type" value="Genomic_DNA"/>
</dbReference>
<sequence length="93" mass="10278">MEAKKQEFLQLVDTALEVGKGMLAADDSPSERLNTLIAQLQQIKANTISDRLQPSDGHVTLGLAREVADWIENLDSPLLKAVGAIEIYYQQQL</sequence>
<dbReference type="Proteomes" id="UP000658514">
    <property type="component" value="Unassembled WGS sequence"/>
</dbReference>
<name>A0ABR8A888_9CYAN</name>
<proteinExistence type="predicted"/>
<evidence type="ECO:0000313" key="2">
    <source>
        <dbReference type="Proteomes" id="UP000658514"/>
    </source>
</evidence>
<gene>
    <name evidence="1" type="ORF">H6G24_11235</name>
</gene>
<protein>
    <submittedName>
        <fullName evidence="1">Uncharacterized protein</fullName>
    </submittedName>
</protein>
<comment type="caution">
    <text evidence="1">The sequence shown here is derived from an EMBL/GenBank/DDBJ whole genome shotgun (WGS) entry which is preliminary data.</text>
</comment>